<comment type="function">
    <text evidence="7">May act as a transporter of organic cations based on a proton efflux antiport mechanism. May play a role in the transport of chloroquine and quinidine-related compounds in kidney. Plays a role in the regulation of lipid metabolism.</text>
</comment>
<keyword evidence="5 8" id="KW-0472">Membrane</keyword>
<dbReference type="CDD" id="cd17331">
    <property type="entry name" value="MFS_SLC22A18"/>
    <property type="match status" value="1"/>
</dbReference>
<dbReference type="PROSITE" id="PS50850">
    <property type="entry name" value="MFS"/>
    <property type="match status" value="1"/>
</dbReference>
<feature type="transmembrane region" description="Helical" evidence="8">
    <location>
        <begin position="99"/>
        <end position="117"/>
    </location>
</feature>
<feature type="transmembrane region" description="Helical" evidence="8">
    <location>
        <begin position="353"/>
        <end position="373"/>
    </location>
</feature>
<dbReference type="GO" id="GO:0016324">
    <property type="term" value="C:apical plasma membrane"/>
    <property type="evidence" value="ECO:0007669"/>
    <property type="project" value="UniProtKB-SubCell"/>
</dbReference>
<comment type="caution">
    <text evidence="10">The sequence shown here is derived from an EMBL/GenBank/DDBJ whole genome shotgun (WGS) entry which is preliminary data.</text>
</comment>
<evidence type="ECO:0000256" key="2">
    <source>
        <dbReference type="ARBA" id="ARBA00022475"/>
    </source>
</evidence>
<dbReference type="InterPro" id="IPR011701">
    <property type="entry name" value="MFS"/>
</dbReference>
<evidence type="ECO:0000256" key="4">
    <source>
        <dbReference type="ARBA" id="ARBA00022989"/>
    </source>
</evidence>
<dbReference type="InterPro" id="IPR001958">
    <property type="entry name" value="Tet-R_TetA/multi-R_MdtG-like"/>
</dbReference>
<dbReference type="GO" id="GO:0022857">
    <property type="term" value="F:transmembrane transporter activity"/>
    <property type="evidence" value="ECO:0007669"/>
    <property type="project" value="InterPro"/>
</dbReference>
<dbReference type="FunFam" id="1.20.1250.20:FF:000297">
    <property type="entry name" value="Solute carrier family 22 member 18"/>
    <property type="match status" value="1"/>
</dbReference>
<dbReference type="SUPFAM" id="SSF103473">
    <property type="entry name" value="MFS general substrate transporter"/>
    <property type="match status" value="1"/>
</dbReference>
<keyword evidence="3 8" id="KW-0812">Transmembrane</keyword>
<dbReference type="GO" id="GO:0005635">
    <property type="term" value="C:nuclear envelope"/>
    <property type="evidence" value="ECO:0007669"/>
    <property type="project" value="TreeGrafter"/>
</dbReference>
<evidence type="ECO:0000313" key="10">
    <source>
        <dbReference type="EMBL" id="KAK3785936.1"/>
    </source>
</evidence>
<evidence type="ECO:0000256" key="3">
    <source>
        <dbReference type="ARBA" id="ARBA00022692"/>
    </source>
</evidence>
<dbReference type="Proteomes" id="UP001283361">
    <property type="component" value="Unassembled WGS sequence"/>
</dbReference>
<dbReference type="InterPro" id="IPR036259">
    <property type="entry name" value="MFS_trans_sf"/>
</dbReference>
<dbReference type="PRINTS" id="PR01035">
    <property type="entry name" value="TCRTETA"/>
</dbReference>
<reference evidence="10" key="1">
    <citation type="journal article" date="2023" name="G3 (Bethesda)">
        <title>A reference genome for the long-term kleptoplast-retaining sea slug Elysia crispata morphotype clarki.</title>
        <authorList>
            <person name="Eastman K.E."/>
            <person name="Pendleton A.L."/>
            <person name="Shaikh M.A."/>
            <person name="Suttiyut T."/>
            <person name="Ogas R."/>
            <person name="Tomko P."/>
            <person name="Gavelis G."/>
            <person name="Widhalm J.R."/>
            <person name="Wisecaver J.H."/>
        </authorList>
    </citation>
    <scope>NUCLEOTIDE SEQUENCE</scope>
    <source>
        <strain evidence="10">ECLA1</strain>
    </source>
</reference>
<feature type="transmembrane region" description="Helical" evidence="8">
    <location>
        <begin position="330"/>
        <end position="347"/>
    </location>
</feature>
<accession>A0AAE1AF70</accession>
<evidence type="ECO:0000256" key="1">
    <source>
        <dbReference type="ARBA" id="ARBA00004424"/>
    </source>
</evidence>
<dbReference type="InterPro" id="IPR020846">
    <property type="entry name" value="MFS_dom"/>
</dbReference>
<keyword evidence="11" id="KW-1185">Reference proteome</keyword>
<evidence type="ECO:0000313" key="11">
    <source>
        <dbReference type="Proteomes" id="UP001283361"/>
    </source>
</evidence>
<feature type="transmembrane region" description="Helical" evidence="8">
    <location>
        <begin position="129"/>
        <end position="154"/>
    </location>
</feature>
<dbReference type="Gene3D" id="1.20.1250.20">
    <property type="entry name" value="MFS general substrate transporter like domains"/>
    <property type="match status" value="1"/>
</dbReference>
<organism evidence="10 11">
    <name type="scientific">Elysia crispata</name>
    <name type="common">lettuce slug</name>
    <dbReference type="NCBI Taxonomy" id="231223"/>
    <lineage>
        <taxon>Eukaryota</taxon>
        <taxon>Metazoa</taxon>
        <taxon>Spiralia</taxon>
        <taxon>Lophotrochozoa</taxon>
        <taxon>Mollusca</taxon>
        <taxon>Gastropoda</taxon>
        <taxon>Heterobranchia</taxon>
        <taxon>Euthyneura</taxon>
        <taxon>Panpulmonata</taxon>
        <taxon>Sacoglossa</taxon>
        <taxon>Placobranchoidea</taxon>
        <taxon>Plakobranchidae</taxon>
        <taxon>Elysia</taxon>
    </lineage>
</organism>
<evidence type="ECO:0000256" key="8">
    <source>
        <dbReference type="SAM" id="Phobius"/>
    </source>
</evidence>
<keyword evidence="2" id="KW-1003">Cell membrane</keyword>
<feature type="transmembrane region" description="Helical" evidence="8">
    <location>
        <begin position="62"/>
        <end position="87"/>
    </location>
</feature>
<proteinExistence type="predicted"/>
<name>A0AAE1AF70_9GAST</name>
<sequence length="450" mass="48881">MNTPRDNFTSNSAELLKRKSGAMSSFSVIDTGNEEVVRENYIKDKMDENNSVNFFGRHFNRFVMVTHINIFLYSCGFWIQLAVFPYLTKQLGADPVTFGYLQTTFAVVQLAGGPLFGRFGDLFGSRQAMMLAFASASVSYFLLFISSSIPLLFVSRLPSVFMHAMQAGQMIVTDVCSPSKRADALGKLGISYGVGMVVGPMIGGIVSRLFSIEKGALVACVLSLVSIVITFLYVPASVKKSAASQADSNIFSLSKILRLLRAPGAFFLLTIKMGTGVPMGIFQSMFSVVALERFQLPPDQNSYVMSYVGVMAMMVQGVGIGYVTKSFDQNRILAGSAMSLMLGYFMMTFASNMWHMCAVFIPLIVGLTFQNVVTTSALTRTVSSADTGAMLGLSMAVNSLIRSVSPTVGGYMLTRFGFESFGYLGCAVSAVITGVLFYRARKEEGHVVKP</sequence>
<dbReference type="PANTHER" id="PTHR24002">
    <property type="entry name" value="SOLUTE CARRIER FAMILY 22 MEMBER 18"/>
    <property type="match status" value="1"/>
</dbReference>
<feature type="transmembrane region" description="Helical" evidence="8">
    <location>
        <begin position="216"/>
        <end position="238"/>
    </location>
</feature>
<evidence type="ECO:0000256" key="5">
    <source>
        <dbReference type="ARBA" id="ARBA00023136"/>
    </source>
</evidence>
<dbReference type="EMBL" id="JAWDGP010002044">
    <property type="protein sequence ID" value="KAK3785936.1"/>
    <property type="molecule type" value="Genomic_DNA"/>
</dbReference>
<feature type="transmembrane region" description="Helical" evidence="8">
    <location>
        <begin position="189"/>
        <end position="210"/>
    </location>
</feature>
<gene>
    <name evidence="10" type="ORF">RRG08_013940</name>
</gene>
<dbReference type="PANTHER" id="PTHR24002:SF3">
    <property type="entry name" value="SOLUTE CARRIER FAMILY 22 MEMBER 18"/>
    <property type="match status" value="1"/>
</dbReference>
<evidence type="ECO:0000256" key="7">
    <source>
        <dbReference type="ARBA" id="ARBA00093348"/>
    </source>
</evidence>
<feature type="transmembrane region" description="Helical" evidence="8">
    <location>
        <begin position="259"/>
        <end position="282"/>
    </location>
</feature>
<protein>
    <recommendedName>
        <fullName evidence="6">Organic cation transporter-like protein 2</fullName>
    </recommendedName>
</protein>
<dbReference type="Pfam" id="PF07690">
    <property type="entry name" value="MFS_1"/>
    <property type="match status" value="1"/>
</dbReference>
<feature type="domain" description="Major facilitator superfamily (MFS) profile" evidence="9">
    <location>
        <begin position="62"/>
        <end position="445"/>
    </location>
</feature>
<evidence type="ECO:0000256" key="6">
    <source>
        <dbReference type="ARBA" id="ARBA00078639"/>
    </source>
</evidence>
<keyword evidence="4 8" id="KW-1133">Transmembrane helix</keyword>
<feature type="transmembrane region" description="Helical" evidence="8">
    <location>
        <begin position="302"/>
        <end position="323"/>
    </location>
</feature>
<feature type="transmembrane region" description="Helical" evidence="8">
    <location>
        <begin position="421"/>
        <end position="440"/>
    </location>
</feature>
<comment type="subcellular location">
    <subcellularLocation>
        <location evidence="1">Apical cell membrane</location>
        <topology evidence="1">Multi-pass membrane protein</topology>
    </subcellularLocation>
</comment>
<dbReference type="AlphaFoldDB" id="A0AAE1AF70"/>
<evidence type="ECO:0000259" key="9">
    <source>
        <dbReference type="PROSITE" id="PS50850"/>
    </source>
</evidence>